<accession>A0A2V1NZA4</accession>
<evidence type="ECO:0000313" key="8">
    <source>
        <dbReference type="EMBL" id="PWG15653.1"/>
    </source>
</evidence>
<evidence type="ECO:0000256" key="2">
    <source>
        <dbReference type="ARBA" id="ARBA00010610"/>
    </source>
</evidence>
<dbReference type="Pfam" id="PF00816">
    <property type="entry name" value="Histone_HNS"/>
    <property type="match status" value="1"/>
</dbReference>
<evidence type="ECO:0000256" key="1">
    <source>
        <dbReference type="ARBA" id="ARBA00004453"/>
    </source>
</evidence>
<dbReference type="EMBL" id="QETF01000028">
    <property type="protein sequence ID" value="PWG15653.1"/>
    <property type="molecule type" value="Genomic_DNA"/>
</dbReference>
<comment type="caution">
    <text evidence="8">The sequence shown here is derived from an EMBL/GenBank/DDBJ whole genome shotgun (WGS) entry which is preliminary data.</text>
</comment>
<dbReference type="PANTHER" id="PTHR38097:SF2">
    <property type="entry name" value="DNA-BINDING PROTEIN STPA"/>
    <property type="match status" value="1"/>
</dbReference>
<dbReference type="GO" id="GO:0005829">
    <property type="term" value="C:cytosol"/>
    <property type="evidence" value="ECO:0007669"/>
    <property type="project" value="TreeGrafter"/>
</dbReference>
<keyword evidence="9" id="KW-1185">Reference proteome</keyword>
<dbReference type="GO" id="GO:0032993">
    <property type="term" value="C:protein-DNA complex"/>
    <property type="evidence" value="ECO:0007669"/>
    <property type="project" value="TreeGrafter"/>
</dbReference>
<dbReference type="OrthoDB" id="5297879at2"/>
<dbReference type="PANTHER" id="PTHR38097">
    <property type="match status" value="1"/>
</dbReference>
<evidence type="ECO:0000313" key="9">
    <source>
        <dbReference type="Proteomes" id="UP000245293"/>
    </source>
</evidence>
<dbReference type="SUPFAM" id="SSF81273">
    <property type="entry name" value="H-NS histone-like proteins"/>
    <property type="match status" value="1"/>
</dbReference>
<dbReference type="SMART" id="SM00528">
    <property type="entry name" value="HNS"/>
    <property type="match status" value="1"/>
</dbReference>
<evidence type="ECO:0000256" key="5">
    <source>
        <dbReference type="SAM" id="Coils"/>
    </source>
</evidence>
<keyword evidence="5" id="KW-0175">Coiled coil</keyword>
<feature type="coiled-coil region" evidence="5">
    <location>
        <begin position="10"/>
        <end position="52"/>
    </location>
</feature>
<dbReference type="RefSeq" id="WP_109390005.1">
    <property type="nucleotide sequence ID" value="NZ_QETF01000028.1"/>
</dbReference>
<dbReference type="GO" id="GO:0003680">
    <property type="term" value="F:minor groove of adenine-thymine-rich DNA binding"/>
    <property type="evidence" value="ECO:0007669"/>
    <property type="project" value="TreeGrafter"/>
</dbReference>
<name>A0A2V1NZA4_9RHOB</name>
<evidence type="ECO:0000256" key="4">
    <source>
        <dbReference type="ARBA" id="ARBA00023125"/>
    </source>
</evidence>
<evidence type="ECO:0000259" key="7">
    <source>
        <dbReference type="SMART" id="SM00528"/>
    </source>
</evidence>
<dbReference type="InterPro" id="IPR037150">
    <property type="entry name" value="H-NS_C_dom_sf"/>
</dbReference>
<dbReference type="AlphaFoldDB" id="A0A2V1NZA4"/>
<comment type="subcellular location">
    <subcellularLocation>
        <location evidence="1">Cytoplasm</location>
        <location evidence="1">Nucleoid</location>
    </subcellularLocation>
</comment>
<proteinExistence type="inferred from homology"/>
<dbReference type="InterPro" id="IPR027444">
    <property type="entry name" value="H-NS_C_dom"/>
</dbReference>
<reference evidence="9" key="1">
    <citation type="submission" date="2018-05" db="EMBL/GenBank/DDBJ databases">
        <authorList>
            <person name="Du Z."/>
            <person name="Wang X."/>
        </authorList>
    </citation>
    <scope>NUCLEOTIDE SEQUENCE [LARGE SCALE GENOMIC DNA]</scope>
    <source>
        <strain evidence="9">WDS4C29</strain>
    </source>
</reference>
<keyword evidence="4" id="KW-0238">DNA-binding</keyword>
<dbReference type="Gene3D" id="4.10.430.10">
    <property type="entry name" value="Histone-like protein H-NS, C-terminal domain"/>
    <property type="match status" value="1"/>
</dbReference>
<gene>
    <name evidence="8" type="ORF">DFK10_15805</name>
</gene>
<keyword evidence="3" id="KW-0963">Cytoplasm</keyword>
<feature type="domain" description="DNA-binding protein H-NS-like C-terminal" evidence="7">
    <location>
        <begin position="59"/>
        <end position="104"/>
    </location>
</feature>
<dbReference type="Proteomes" id="UP000245293">
    <property type="component" value="Unassembled WGS sequence"/>
</dbReference>
<organism evidence="8 9">
    <name type="scientific">Salibaculum griseiflavum</name>
    <dbReference type="NCBI Taxonomy" id="1914409"/>
    <lineage>
        <taxon>Bacteria</taxon>
        <taxon>Pseudomonadati</taxon>
        <taxon>Pseudomonadota</taxon>
        <taxon>Alphaproteobacteria</taxon>
        <taxon>Rhodobacterales</taxon>
        <taxon>Roseobacteraceae</taxon>
        <taxon>Salibaculum</taxon>
    </lineage>
</organism>
<protein>
    <submittedName>
        <fullName evidence="8">Transcriptional regulator</fullName>
    </submittedName>
</protein>
<evidence type="ECO:0000256" key="6">
    <source>
        <dbReference type="SAM" id="MobiDB-lite"/>
    </source>
</evidence>
<sequence length="105" mass="12199">MSIDLENMGMEELKKLRKDIDKAIDTYEQRQKAEARKELEEHAKKLGFKLEELVTDKPKKSKKPVPAKYQHPENSAITWSGRGMKPKWVKEHVDKGGQLDDLLLK</sequence>
<feature type="region of interest" description="Disordered" evidence="6">
    <location>
        <begin position="55"/>
        <end position="82"/>
    </location>
</feature>
<evidence type="ECO:0000256" key="3">
    <source>
        <dbReference type="ARBA" id="ARBA00022490"/>
    </source>
</evidence>
<dbReference type="GO" id="GO:0000976">
    <property type="term" value="F:transcription cis-regulatory region binding"/>
    <property type="evidence" value="ECO:0007669"/>
    <property type="project" value="TreeGrafter"/>
</dbReference>
<dbReference type="GO" id="GO:0009295">
    <property type="term" value="C:nucleoid"/>
    <property type="evidence" value="ECO:0007669"/>
    <property type="project" value="UniProtKB-SubCell"/>
</dbReference>
<comment type="similarity">
    <text evidence="2">Belongs to the histone-like protein H-NS family.</text>
</comment>
<dbReference type="GO" id="GO:0003681">
    <property type="term" value="F:bent DNA binding"/>
    <property type="evidence" value="ECO:0007669"/>
    <property type="project" value="TreeGrafter"/>
</dbReference>
<dbReference type="GO" id="GO:0001217">
    <property type="term" value="F:DNA-binding transcription repressor activity"/>
    <property type="evidence" value="ECO:0007669"/>
    <property type="project" value="TreeGrafter"/>
</dbReference>